<evidence type="ECO:0000313" key="2">
    <source>
        <dbReference type="Proteomes" id="UP000647587"/>
    </source>
</evidence>
<dbReference type="RefSeq" id="WP_189006162.1">
    <property type="nucleotide sequence ID" value="NZ_BMPP01000005.1"/>
</dbReference>
<sequence length="177" mass="19491">MTQQPHATRADIEAILKARRLASVEAVSIPALPPMKTDEPKMVTAQVESSLTELTITQPATLPVVVVAPEPKVDDLNVEEMLEDHLPILIADVIEIAAPPFRFEEVVKLGQSVSEAVKIGLPQVQKLEARVLVVATARYVWRKYGTPPSICLPRLSLSPGSWSRSWFPASRRRTSLP</sequence>
<protein>
    <submittedName>
        <fullName evidence="1">Uncharacterized protein</fullName>
    </submittedName>
</protein>
<comment type="caution">
    <text evidence="1">The sequence shown here is derived from an EMBL/GenBank/DDBJ whole genome shotgun (WGS) entry which is preliminary data.</text>
</comment>
<gene>
    <name evidence="1" type="ORF">GCM10008955_15330</name>
</gene>
<name>A0ABQ2ERW6_9DEIO</name>
<proteinExistence type="predicted"/>
<organism evidence="1 2">
    <name type="scientific">Deinococcus malanensis</name>
    <dbReference type="NCBI Taxonomy" id="1706855"/>
    <lineage>
        <taxon>Bacteria</taxon>
        <taxon>Thermotogati</taxon>
        <taxon>Deinococcota</taxon>
        <taxon>Deinococci</taxon>
        <taxon>Deinococcales</taxon>
        <taxon>Deinococcaceae</taxon>
        <taxon>Deinococcus</taxon>
    </lineage>
</organism>
<dbReference type="EMBL" id="BMPP01000005">
    <property type="protein sequence ID" value="GGK22797.1"/>
    <property type="molecule type" value="Genomic_DNA"/>
</dbReference>
<evidence type="ECO:0000313" key="1">
    <source>
        <dbReference type="EMBL" id="GGK22797.1"/>
    </source>
</evidence>
<accession>A0ABQ2ERW6</accession>
<keyword evidence="2" id="KW-1185">Reference proteome</keyword>
<reference evidence="2" key="1">
    <citation type="journal article" date="2019" name="Int. J. Syst. Evol. Microbiol.">
        <title>The Global Catalogue of Microorganisms (GCM) 10K type strain sequencing project: providing services to taxonomists for standard genome sequencing and annotation.</title>
        <authorList>
            <consortium name="The Broad Institute Genomics Platform"/>
            <consortium name="The Broad Institute Genome Sequencing Center for Infectious Disease"/>
            <person name="Wu L."/>
            <person name="Ma J."/>
        </authorList>
    </citation>
    <scope>NUCLEOTIDE SEQUENCE [LARGE SCALE GENOMIC DNA]</scope>
    <source>
        <strain evidence="2">JCM 30331</strain>
    </source>
</reference>
<dbReference type="Proteomes" id="UP000647587">
    <property type="component" value="Unassembled WGS sequence"/>
</dbReference>